<gene>
    <name evidence="1" type="ORF">A3L25_011730</name>
</gene>
<dbReference type="RefSeq" id="WP_060518349.1">
    <property type="nucleotide sequence ID" value="NZ_CP050951.1"/>
</dbReference>
<evidence type="ECO:0000313" key="2">
    <source>
        <dbReference type="Proteomes" id="UP000076857"/>
    </source>
</evidence>
<protein>
    <submittedName>
        <fullName evidence="1">Uncharacterized protein</fullName>
    </submittedName>
</protein>
<organism evidence="1 2">
    <name type="scientific">Pseudomonas putida</name>
    <name type="common">Arthrobacter siderocapsulatus</name>
    <dbReference type="NCBI Taxonomy" id="303"/>
    <lineage>
        <taxon>Bacteria</taxon>
        <taxon>Pseudomonadati</taxon>
        <taxon>Pseudomonadota</taxon>
        <taxon>Gammaproteobacteria</taxon>
        <taxon>Pseudomonadales</taxon>
        <taxon>Pseudomonadaceae</taxon>
        <taxon>Pseudomonas</taxon>
    </lineage>
</organism>
<dbReference type="EMBL" id="CP050951">
    <property type="protein sequence ID" value="QJQ10061.1"/>
    <property type="molecule type" value="Genomic_DNA"/>
</dbReference>
<proteinExistence type="predicted"/>
<name>A0AAP9SNY1_PSEPU</name>
<dbReference type="Proteomes" id="UP000076857">
    <property type="component" value="Chromosome"/>
</dbReference>
<accession>A0AAP9SNY1</accession>
<sequence length="167" mass="18816">MIIADNISKRGLNTCLASRYRLDAQGHKFAAGECESACTWMVLAGRERILYDGDLVMGFHGARKKTGGRADDEVEMFNERVASYTRHRPHPDDEAWQLAGLTWWAFHQGFTEVTTKCTASEVNSKYPYFTDVRSVTHLPAVSCGLQGPDEVKRFFDEEVRTAAVDLH</sequence>
<reference evidence="1 2" key="2">
    <citation type="submission" date="2020-04" db="EMBL/GenBank/DDBJ databases">
        <title>Complete genome sequence of Pseudomonas putida strain JQ581.</title>
        <authorList>
            <person name="Mu Y."/>
        </authorList>
    </citation>
    <scope>NUCLEOTIDE SEQUENCE [LARGE SCALE GENOMIC DNA]</scope>
    <source>
        <strain evidence="1 2">JQ581</strain>
    </source>
</reference>
<reference evidence="1 2" key="1">
    <citation type="submission" date="2016-04" db="EMBL/GenBank/DDBJ databases">
        <authorList>
            <person name="Qiu J."/>
        </authorList>
    </citation>
    <scope>NUCLEOTIDE SEQUENCE [LARGE SCALE GENOMIC DNA]</scope>
    <source>
        <strain evidence="1 2">JQ581</strain>
    </source>
</reference>
<evidence type="ECO:0000313" key="1">
    <source>
        <dbReference type="EMBL" id="QJQ10061.1"/>
    </source>
</evidence>
<dbReference type="AlphaFoldDB" id="A0AAP9SNY1"/>